<dbReference type="Proteomes" id="UP000827976">
    <property type="component" value="Chromosome 17"/>
</dbReference>
<evidence type="ECO:0000313" key="2">
    <source>
        <dbReference type="Proteomes" id="UP000827976"/>
    </source>
</evidence>
<comment type="caution">
    <text evidence="1">The sequence shown here is derived from an EMBL/GenBank/DDBJ whole genome shotgun (WGS) entry which is preliminary data.</text>
</comment>
<name>A0ACB7UAS7_DIOAL</name>
<keyword evidence="2" id="KW-1185">Reference proteome</keyword>
<dbReference type="EMBL" id="CM037027">
    <property type="protein sequence ID" value="KAH7657367.1"/>
    <property type="molecule type" value="Genomic_DNA"/>
</dbReference>
<evidence type="ECO:0000313" key="1">
    <source>
        <dbReference type="EMBL" id="KAH7657367.1"/>
    </source>
</evidence>
<protein>
    <submittedName>
        <fullName evidence="1">Uncharacterized protein</fullName>
    </submittedName>
</protein>
<proteinExistence type="predicted"/>
<gene>
    <name evidence="1" type="ORF">IHE45_17G017400</name>
</gene>
<reference evidence="2" key="1">
    <citation type="journal article" date="2022" name="Nat. Commun.">
        <title>Chromosome evolution and the genetic basis of agronomically important traits in greater yam.</title>
        <authorList>
            <person name="Bredeson J.V."/>
            <person name="Lyons J.B."/>
            <person name="Oniyinde I.O."/>
            <person name="Okereke N.R."/>
            <person name="Kolade O."/>
            <person name="Nnabue I."/>
            <person name="Nwadili C.O."/>
            <person name="Hribova E."/>
            <person name="Parker M."/>
            <person name="Nwogha J."/>
            <person name="Shu S."/>
            <person name="Carlson J."/>
            <person name="Kariba R."/>
            <person name="Muthemba S."/>
            <person name="Knop K."/>
            <person name="Barton G.J."/>
            <person name="Sherwood A.V."/>
            <person name="Lopez-Montes A."/>
            <person name="Asiedu R."/>
            <person name="Jamnadass R."/>
            <person name="Muchugi A."/>
            <person name="Goodstein D."/>
            <person name="Egesi C.N."/>
            <person name="Featherston J."/>
            <person name="Asfaw A."/>
            <person name="Simpson G.G."/>
            <person name="Dolezel J."/>
            <person name="Hendre P.S."/>
            <person name="Van Deynze A."/>
            <person name="Kumar P.L."/>
            <person name="Obidiegwu J.E."/>
            <person name="Bhattacharjee R."/>
            <person name="Rokhsar D.S."/>
        </authorList>
    </citation>
    <scope>NUCLEOTIDE SEQUENCE [LARGE SCALE GENOMIC DNA]</scope>
    <source>
        <strain evidence="2">cv. TDa95/00328</strain>
    </source>
</reference>
<organism evidence="1 2">
    <name type="scientific">Dioscorea alata</name>
    <name type="common">Purple yam</name>
    <dbReference type="NCBI Taxonomy" id="55571"/>
    <lineage>
        <taxon>Eukaryota</taxon>
        <taxon>Viridiplantae</taxon>
        <taxon>Streptophyta</taxon>
        <taxon>Embryophyta</taxon>
        <taxon>Tracheophyta</taxon>
        <taxon>Spermatophyta</taxon>
        <taxon>Magnoliopsida</taxon>
        <taxon>Liliopsida</taxon>
        <taxon>Dioscoreales</taxon>
        <taxon>Dioscoreaceae</taxon>
        <taxon>Dioscorea</taxon>
    </lineage>
</organism>
<sequence length="81" mass="9666">MRKVLNKGIVIFVHLLFSFLWMFMSHNTPYFSQAFLHNHPSSSMTSFLQPKLERRILMKLIDYVPIHLSINLPNEAYKWSI</sequence>
<accession>A0ACB7UAS7</accession>